<comment type="caution">
    <text evidence="2">The sequence shown here is derived from an EMBL/GenBank/DDBJ whole genome shotgun (WGS) entry which is preliminary data.</text>
</comment>
<dbReference type="EMBL" id="JADBGG010000016">
    <property type="protein sequence ID" value="MBE1425620.1"/>
    <property type="molecule type" value="Genomic_DNA"/>
</dbReference>
<feature type="coiled-coil region" evidence="1">
    <location>
        <begin position="43"/>
        <end position="87"/>
    </location>
</feature>
<evidence type="ECO:0000313" key="3">
    <source>
        <dbReference type="Proteomes" id="UP000639010"/>
    </source>
</evidence>
<protein>
    <submittedName>
        <fullName evidence="2">Uncharacterized protein</fullName>
    </submittedName>
</protein>
<reference evidence="2 3" key="1">
    <citation type="submission" date="2020-10" db="EMBL/GenBank/DDBJ databases">
        <title>Genomic Encyclopedia of Type Strains, Phase IV (KMG-IV): sequencing the most valuable type-strain genomes for metagenomic binning, comparative biology and taxonomic classification.</title>
        <authorList>
            <person name="Goeker M."/>
        </authorList>
    </citation>
    <scope>NUCLEOTIDE SEQUENCE [LARGE SCALE GENOMIC DNA]</scope>
    <source>
        <strain evidence="2 3">DSM 4194</strain>
    </source>
</reference>
<evidence type="ECO:0000256" key="1">
    <source>
        <dbReference type="SAM" id="Coils"/>
    </source>
</evidence>
<evidence type="ECO:0000313" key="2">
    <source>
        <dbReference type="EMBL" id="MBE1425620.1"/>
    </source>
</evidence>
<keyword evidence="3" id="KW-1185">Reference proteome</keyword>
<sequence length="145" mass="16376">MNTTDMINHIRANKQPLSQRVLQAIADRLEEQDAYLRSALGTLSTQEEQLRGLGSELAESERHRQILTTQNKELLDARKNLEALEAALAPLLAWDNAERRTSIIMGPAEPMLESLGCTVVAEDFDRIREILSHYRDAHAVECRQA</sequence>
<dbReference type="RefSeq" id="WP_192623797.1">
    <property type="nucleotide sequence ID" value="NZ_JADBGG010000016.1"/>
</dbReference>
<gene>
    <name evidence="2" type="ORF">H4684_002277</name>
</gene>
<proteinExistence type="predicted"/>
<organism evidence="2 3">
    <name type="scientific">Desulfomicrobium macestii</name>
    <dbReference type="NCBI Taxonomy" id="90731"/>
    <lineage>
        <taxon>Bacteria</taxon>
        <taxon>Pseudomonadati</taxon>
        <taxon>Thermodesulfobacteriota</taxon>
        <taxon>Desulfovibrionia</taxon>
        <taxon>Desulfovibrionales</taxon>
        <taxon>Desulfomicrobiaceae</taxon>
        <taxon>Desulfomicrobium</taxon>
    </lineage>
</organism>
<accession>A0ABR9H4H8</accession>
<keyword evidence="1" id="KW-0175">Coiled coil</keyword>
<name>A0ABR9H4H8_9BACT</name>
<dbReference type="Proteomes" id="UP000639010">
    <property type="component" value="Unassembled WGS sequence"/>
</dbReference>